<evidence type="ECO:0000313" key="1">
    <source>
        <dbReference type="EMBL" id="KAK2192275.1"/>
    </source>
</evidence>
<name>A0AAD9PCK1_RIDPI</name>
<keyword evidence="2" id="KW-1185">Reference proteome</keyword>
<accession>A0AAD9PCK1</accession>
<comment type="caution">
    <text evidence="1">The sequence shown here is derived from an EMBL/GenBank/DDBJ whole genome shotgun (WGS) entry which is preliminary data.</text>
</comment>
<sequence>MSDHDSSGTSSALKLPAITFKTSRPLPELWTLPREWNMEKREKYDTWKMDVQYQIAYLQRKFREVTTAGAQQHREQRRPAPSYHDVKRRRALRMADEMLWQYP</sequence>
<organism evidence="1 2">
    <name type="scientific">Ridgeia piscesae</name>
    <name type="common">Tubeworm</name>
    <dbReference type="NCBI Taxonomy" id="27915"/>
    <lineage>
        <taxon>Eukaryota</taxon>
        <taxon>Metazoa</taxon>
        <taxon>Spiralia</taxon>
        <taxon>Lophotrochozoa</taxon>
        <taxon>Annelida</taxon>
        <taxon>Polychaeta</taxon>
        <taxon>Sedentaria</taxon>
        <taxon>Canalipalpata</taxon>
        <taxon>Sabellida</taxon>
        <taxon>Siboglinidae</taxon>
        <taxon>Ridgeia</taxon>
    </lineage>
</organism>
<gene>
    <name evidence="1" type="ORF">NP493_35g03000</name>
</gene>
<proteinExistence type="predicted"/>
<dbReference type="EMBL" id="JAODUO010000035">
    <property type="protein sequence ID" value="KAK2192275.1"/>
    <property type="molecule type" value="Genomic_DNA"/>
</dbReference>
<dbReference type="Proteomes" id="UP001209878">
    <property type="component" value="Unassembled WGS sequence"/>
</dbReference>
<protein>
    <submittedName>
        <fullName evidence="1">Uncharacterized protein</fullName>
    </submittedName>
</protein>
<reference evidence="1" key="1">
    <citation type="journal article" date="2023" name="Mol. Biol. Evol.">
        <title>Third-Generation Sequencing Reveals the Adaptive Role of the Epigenome in Three Deep-Sea Polychaetes.</title>
        <authorList>
            <person name="Perez M."/>
            <person name="Aroh O."/>
            <person name="Sun Y."/>
            <person name="Lan Y."/>
            <person name="Juniper S.K."/>
            <person name="Young C.R."/>
            <person name="Angers B."/>
            <person name="Qian P.Y."/>
        </authorList>
    </citation>
    <scope>NUCLEOTIDE SEQUENCE</scope>
    <source>
        <strain evidence="1">R07B-5</strain>
    </source>
</reference>
<evidence type="ECO:0000313" key="2">
    <source>
        <dbReference type="Proteomes" id="UP001209878"/>
    </source>
</evidence>
<dbReference type="AlphaFoldDB" id="A0AAD9PCK1"/>